<dbReference type="AlphaFoldDB" id="A0A6C0I818"/>
<reference evidence="1" key="1">
    <citation type="journal article" date="2020" name="Nature">
        <title>Giant virus diversity and host interactions through global metagenomics.</title>
        <authorList>
            <person name="Schulz F."/>
            <person name="Roux S."/>
            <person name="Paez-Espino D."/>
            <person name="Jungbluth S."/>
            <person name="Walsh D.A."/>
            <person name="Denef V.J."/>
            <person name="McMahon K.D."/>
            <person name="Konstantinidis K.T."/>
            <person name="Eloe-Fadrosh E.A."/>
            <person name="Kyrpides N.C."/>
            <person name="Woyke T."/>
        </authorList>
    </citation>
    <scope>NUCLEOTIDE SEQUENCE</scope>
    <source>
        <strain evidence="1">GVMAG-M-3300023184-50</strain>
    </source>
</reference>
<accession>A0A6C0I818</accession>
<proteinExistence type="predicted"/>
<organism evidence="1">
    <name type="scientific">viral metagenome</name>
    <dbReference type="NCBI Taxonomy" id="1070528"/>
    <lineage>
        <taxon>unclassified sequences</taxon>
        <taxon>metagenomes</taxon>
        <taxon>organismal metagenomes</taxon>
    </lineage>
</organism>
<evidence type="ECO:0000313" key="1">
    <source>
        <dbReference type="EMBL" id="QHT88253.1"/>
    </source>
</evidence>
<name>A0A6C0I818_9ZZZZ</name>
<sequence>MIQNGFTSFFNVDDTIKMMNTSISATWRGAANEPDAHEDQFPTAFQLIREPLDHANKQVLAKNIVITFDICDVYTFVKVFNDGDGVTPEGEIRFMSWGCPSSANGTNMYGQGTKKAWAKGCPKYEDSTAYMEHRRVGSEAGVRFEAPYMGLNTARTPLASIPVGVTNGWNILNSRLGDIVETPLKLITTAERLVRSRYPQSSFDTKKWTIVVKKNGDEIIRSSSELWKSLKEDVRAHSTWNTEIQIGNIRVSSFYLPSELPNSMWGSYGKIGGQNAKHCFVSLSTDDVGIEITHYSDIFNRIGHNEWGKHWKFFVNFIGPFSPVPCTTKVQYERTSEEWKTFREQINAPDVQQQLHPWNKRPSEANEDQASIVSDDTQITEPLPKETWFVKNGWARNGYVVEERDDGMTVLTPRSFPRTLEDHICGMKLFAGFVVPCYAESDGLLMNRITIVWKSPHDLERARTDMIDYFPFAVCFVFDN</sequence>
<protein>
    <submittedName>
        <fullName evidence="1">Uncharacterized protein</fullName>
    </submittedName>
</protein>
<dbReference type="EMBL" id="MN740114">
    <property type="protein sequence ID" value="QHT88253.1"/>
    <property type="molecule type" value="Genomic_DNA"/>
</dbReference>